<proteinExistence type="predicted"/>
<evidence type="ECO:0000313" key="6">
    <source>
        <dbReference type="Proteomes" id="UP001499938"/>
    </source>
</evidence>
<keyword evidence="2" id="KW-0472">Membrane</keyword>
<dbReference type="EMBL" id="BAAAPO010000025">
    <property type="protein sequence ID" value="GAA1791935.1"/>
    <property type="molecule type" value="Genomic_DNA"/>
</dbReference>
<evidence type="ECO:0000313" key="5">
    <source>
        <dbReference type="EMBL" id="GAA1791935.1"/>
    </source>
</evidence>
<dbReference type="Proteomes" id="UP001499938">
    <property type="component" value="Unassembled WGS sequence"/>
</dbReference>
<sequence length="628" mass="66200">MPGRNPPRDPDVRDIVDRPLHKGDHVIGRMGRMVGVLLAVLVTLGLAGPASAEVGDHVRLFGIEYVVRPDGRVDVTEHIEYEFASSGRHGIYRELITRQPFGDGSDRDVRYDISDIRVRSSDAPDDVEKSTHHSGFRHDWIELKVGDPDETISGTSATYEIRYTIAGALRTVGGVPELYWNATGNAWDADLDRVEVQVTGPAAPNSVSCYQGPVGSTQSCEGTIDGGRAKAIATGLEAGEGVTISVQLPADSVRNAQPIIEPAGTFLRRAHLGPLTIGGSLLAVLLSILAAVGMTRANRDRRYAGTPPGVVDPDAPVVIDDIDEDAIPVRFNPPDLPPAVGGRLLSSSAAPRGAAATLAELAHRGVLHIDAVPQNDKKFKATAGMQRTARLVDLAAAPDDYRRAFATALLGDGGALVLDEPDTEDAKRFAAAASALTKDISKQATDFREKGGSPRSGLYAVLGAFVALAITLVMVIKFAPAGAIWLLPGGLIAVGLFYAAFRRAYGYRTAEARALTDQVVGFKRYIATAEAGQLQFEEGQDIFSAYLPWAIMFGLADRWQQVCAELAREGRIPATPVWYSGPSFYDSFPTGSSFGDSLSSSVSNSSSSGSSGSGSSGGGGGGGGGGSW</sequence>
<feature type="compositionally biased region" description="Gly residues" evidence="1">
    <location>
        <begin position="611"/>
        <end position="628"/>
    </location>
</feature>
<evidence type="ECO:0000259" key="3">
    <source>
        <dbReference type="Pfam" id="PF09972"/>
    </source>
</evidence>
<name>A0ABN2LKI9_9MICO</name>
<dbReference type="InterPro" id="IPR048389">
    <property type="entry name" value="YciQ-like_C"/>
</dbReference>
<evidence type="ECO:0000256" key="1">
    <source>
        <dbReference type="SAM" id="MobiDB-lite"/>
    </source>
</evidence>
<evidence type="ECO:0000259" key="4">
    <source>
        <dbReference type="Pfam" id="PF20990"/>
    </source>
</evidence>
<dbReference type="InterPro" id="IPR018702">
    <property type="entry name" value="DUF2207"/>
</dbReference>
<comment type="caution">
    <text evidence="5">The sequence shown here is derived from an EMBL/GenBank/DDBJ whole genome shotgun (WGS) entry which is preliminary data.</text>
</comment>
<feature type="transmembrane region" description="Helical" evidence="2">
    <location>
        <begin position="457"/>
        <end position="476"/>
    </location>
</feature>
<feature type="domain" description="DUF2207" evidence="3">
    <location>
        <begin position="61"/>
        <end position="247"/>
    </location>
</feature>
<keyword evidence="6" id="KW-1185">Reference proteome</keyword>
<organism evidence="5 6">
    <name type="scientific">Nostocoides veronense</name>
    <dbReference type="NCBI Taxonomy" id="330836"/>
    <lineage>
        <taxon>Bacteria</taxon>
        <taxon>Bacillati</taxon>
        <taxon>Actinomycetota</taxon>
        <taxon>Actinomycetes</taxon>
        <taxon>Micrococcales</taxon>
        <taxon>Intrasporangiaceae</taxon>
        <taxon>Nostocoides</taxon>
    </lineage>
</organism>
<keyword evidence="2" id="KW-0812">Transmembrane</keyword>
<reference evidence="5 6" key="1">
    <citation type="journal article" date="2019" name="Int. J. Syst. Evol. Microbiol.">
        <title>The Global Catalogue of Microorganisms (GCM) 10K type strain sequencing project: providing services to taxonomists for standard genome sequencing and annotation.</title>
        <authorList>
            <consortium name="The Broad Institute Genomics Platform"/>
            <consortium name="The Broad Institute Genome Sequencing Center for Infectious Disease"/>
            <person name="Wu L."/>
            <person name="Ma J."/>
        </authorList>
    </citation>
    <scope>NUCLEOTIDE SEQUENCE [LARGE SCALE GENOMIC DNA]</scope>
    <source>
        <strain evidence="5 6">JCM 15592</strain>
    </source>
</reference>
<dbReference type="Pfam" id="PF20990">
    <property type="entry name" value="DUF2207_C"/>
    <property type="match status" value="1"/>
</dbReference>
<keyword evidence="2" id="KW-1133">Transmembrane helix</keyword>
<feature type="domain" description="Predicted membrane protein YciQ-like C-terminal" evidence="4">
    <location>
        <begin position="331"/>
        <end position="560"/>
    </location>
</feature>
<feature type="region of interest" description="Disordered" evidence="1">
    <location>
        <begin position="595"/>
        <end position="628"/>
    </location>
</feature>
<accession>A0ABN2LKI9</accession>
<feature type="transmembrane region" description="Helical" evidence="2">
    <location>
        <begin position="272"/>
        <end position="292"/>
    </location>
</feature>
<evidence type="ECO:0000256" key="2">
    <source>
        <dbReference type="SAM" id="Phobius"/>
    </source>
</evidence>
<feature type="transmembrane region" description="Helical" evidence="2">
    <location>
        <begin position="482"/>
        <end position="501"/>
    </location>
</feature>
<dbReference type="Pfam" id="PF09972">
    <property type="entry name" value="DUF2207"/>
    <property type="match status" value="1"/>
</dbReference>
<feature type="compositionally biased region" description="Low complexity" evidence="1">
    <location>
        <begin position="595"/>
        <end position="610"/>
    </location>
</feature>
<gene>
    <name evidence="5" type="ORF">GCM10009811_15850</name>
</gene>
<protein>
    <submittedName>
        <fullName evidence="5">DUF2207 domain-containing protein</fullName>
    </submittedName>
</protein>